<dbReference type="InterPro" id="IPR041657">
    <property type="entry name" value="HTH_17"/>
</dbReference>
<dbReference type="AlphaFoldDB" id="A0A9W6D9W0"/>
<evidence type="ECO:0000313" key="2">
    <source>
        <dbReference type="EMBL" id="GKU24048.1"/>
    </source>
</evidence>
<dbReference type="Pfam" id="PF12728">
    <property type="entry name" value="HTH_17"/>
    <property type="match status" value="1"/>
</dbReference>
<protein>
    <recommendedName>
        <fullName evidence="1">Helix-turn-helix domain-containing protein</fullName>
    </recommendedName>
</protein>
<dbReference type="RefSeq" id="WP_261851069.1">
    <property type="nucleotide sequence ID" value="NZ_BQXY01000001.1"/>
</dbReference>
<keyword evidence="3" id="KW-1185">Reference proteome</keyword>
<reference evidence="2" key="1">
    <citation type="journal article" date="2023" name="Int. J. Syst. Evol. Microbiol.">
        <title>&lt;i&gt;Clostridium folliculivorans&lt;/i&gt; sp. nov., isolated from soil samples of an organic paddy in Japan.</title>
        <authorList>
            <person name="Tazawa J."/>
            <person name="Kobayashi H."/>
            <person name="Tanizawa Y."/>
            <person name="Uchino A."/>
            <person name="Tanaka F."/>
            <person name="Urashima Y."/>
            <person name="Miura S."/>
            <person name="Sakamoto M."/>
            <person name="Ohkuma M."/>
            <person name="Tohno M."/>
        </authorList>
    </citation>
    <scope>NUCLEOTIDE SEQUENCE</scope>
    <source>
        <strain evidence="2">D1-1</strain>
    </source>
</reference>
<evidence type="ECO:0000259" key="1">
    <source>
        <dbReference type="Pfam" id="PF12728"/>
    </source>
</evidence>
<name>A0A9W6D9W0_9CLOT</name>
<gene>
    <name evidence="2" type="ORF">CFOLD11_08740</name>
</gene>
<dbReference type="EMBL" id="BQXY01000001">
    <property type="protein sequence ID" value="GKU24048.1"/>
    <property type="molecule type" value="Genomic_DNA"/>
</dbReference>
<comment type="caution">
    <text evidence="2">The sequence shown here is derived from an EMBL/GenBank/DDBJ whole genome shotgun (WGS) entry which is preliminary data.</text>
</comment>
<accession>A0A9W6D9W0</accession>
<feature type="domain" description="Helix-turn-helix" evidence="1">
    <location>
        <begin position="9"/>
        <end position="57"/>
    </location>
</feature>
<proteinExistence type="predicted"/>
<evidence type="ECO:0000313" key="3">
    <source>
        <dbReference type="Proteomes" id="UP001057868"/>
    </source>
</evidence>
<organism evidence="2 3">
    <name type="scientific">Clostridium folliculivorans</name>
    <dbReference type="NCBI Taxonomy" id="2886038"/>
    <lineage>
        <taxon>Bacteria</taxon>
        <taxon>Bacillati</taxon>
        <taxon>Bacillota</taxon>
        <taxon>Clostridia</taxon>
        <taxon>Eubacteriales</taxon>
        <taxon>Clostridiaceae</taxon>
        <taxon>Clostridium</taxon>
    </lineage>
</organism>
<dbReference type="Proteomes" id="UP001057868">
    <property type="component" value="Unassembled WGS sequence"/>
</dbReference>
<sequence>MNSSSEPLLYTVSEVATILKINKNSVYLLLKKGLLKGLKLGSMKIPRKELIEFIEDNTGKDLTDLDDIKDLTF</sequence>